<keyword evidence="1" id="KW-0812">Transmembrane</keyword>
<comment type="caution">
    <text evidence="2">The sequence shown here is derived from an EMBL/GenBank/DDBJ whole genome shotgun (WGS) entry which is preliminary data.</text>
</comment>
<dbReference type="AlphaFoldDB" id="A0A948T259"/>
<accession>A0A948T259</accession>
<organism evidence="2 3">
    <name type="scientific">Candidatus Allofournierella pullistercoris</name>
    <dbReference type="NCBI Taxonomy" id="2838597"/>
    <lineage>
        <taxon>Bacteria</taxon>
        <taxon>Bacillati</taxon>
        <taxon>Bacillota</taxon>
        <taxon>Clostridia</taxon>
        <taxon>Eubacteriales</taxon>
        <taxon>Oscillospiraceae</taxon>
        <taxon>Allofournierella</taxon>
    </lineage>
</organism>
<dbReference type="EMBL" id="JAHLFP010000021">
    <property type="protein sequence ID" value="MBU3805851.1"/>
    <property type="molecule type" value="Genomic_DNA"/>
</dbReference>
<name>A0A948T259_9FIRM</name>
<evidence type="ECO:0000313" key="3">
    <source>
        <dbReference type="Proteomes" id="UP000713596"/>
    </source>
</evidence>
<sequence length="158" mass="18126">MAAYIPFVYVCSDALCCMGLGLMIAFVHQMGTGLLGRHTWSYFLVDVASFWLAAVLLYGFAAGRSYSGLVRWYMVAGMLVGVAAYQQMISSVIDWVWQCLHWVLIGPIFWLASHLGRQICTPVRRVWSARQIKVKQKRTNRRRKRLQKSSRVLYNSNQ</sequence>
<keyword evidence="1" id="KW-1133">Transmembrane helix</keyword>
<feature type="transmembrane region" description="Helical" evidence="1">
    <location>
        <begin position="72"/>
        <end position="89"/>
    </location>
</feature>
<evidence type="ECO:0000256" key="1">
    <source>
        <dbReference type="SAM" id="Phobius"/>
    </source>
</evidence>
<feature type="transmembrane region" description="Helical" evidence="1">
    <location>
        <begin position="7"/>
        <end position="28"/>
    </location>
</feature>
<feature type="transmembrane region" description="Helical" evidence="1">
    <location>
        <begin position="95"/>
        <end position="115"/>
    </location>
</feature>
<reference evidence="2" key="1">
    <citation type="journal article" date="2021" name="PeerJ">
        <title>Extensive microbial diversity within the chicken gut microbiome revealed by metagenomics and culture.</title>
        <authorList>
            <person name="Gilroy R."/>
            <person name="Ravi A."/>
            <person name="Getino M."/>
            <person name="Pursley I."/>
            <person name="Horton D.L."/>
            <person name="Alikhan N.F."/>
            <person name="Baker D."/>
            <person name="Gharbi K."/>
            <person name="Hall N."/>
            <person name="Watson M."/>
            <person name="Adriaenssens E.M."/>
            <person name="Foster-Nyarko E."/>
            <person name="Jarju S."/>
            <person name="Secka A."/>
            <person name="Antonio M."/>
            <person name="Oren A."/>
            <person name="Chaudhuri R.R."/>
            <person name="La Ragione R."/>
            <person name="Hildebrand F."/>
            <person name="Pallen M.J."/>
        </authorList>
    </citation>
    <scope>NUCLEOTIDE SEQUENCE</scope>
    <source>
        <strain evidence="2">B5_2728</strain>
    </source>
</reference>
<protein>
    <submittedName>
        <fullName evidence="2">Spore cortex biosynthesis protein YabQ</fullName>
    </submittedName>
</protein>
<feature type="transmembrane region" description="Helical" evidence="1">
    <location>
        <begin position="40"/>
        <end position="60"/>
    </location>
</feature>
<dbReference type="Proteomes" id="UP000713596">
    <property type="component" value="Unassembled WGS sequence"/>
</dbReference>
<proteinExistence type="predicted"/>
<keyword evidence="1" id="KW-0472">Membrane</keyword>
<gene>
    <name evidence="2" type="ORF">H9882_03040</name>
</gene>
<reference evidence="2" key="2">
    <citation type="submission" date="2021-04" db="EMBL/GenBank/DDBJ databases">
        <authorList>
            <person name="Gilroy R."/>
        </authorList>
    </citation>
    <scope>NUCLEOTIDE SEQUENCE</scope>
    <source>
        <strain evidence="2">B5_2728</strain>
    </source>
</reference>
<evidence type="ECO:0000313" key="2">
    <source>
        <dbReference type="EMBL" id="MBU3805851.1"/>
    </source>
</evidence>